<sequence length="360" mass="39722">MQVSMGYANGRSGRCRGWRSGLVLGVMLAGVLALGGGWCGAQENPLDQVHTQAPPPPPKSPEDLKPVITGADNAAALATSRRDARIRVDVNLVLVPATVTDSMNRLVTGLEKDNFFIYDNNVAQTIKSFSTQDAPVTIGIIFDLSGSMTSKFIRARKALSEFLRTSNPEDEYFVIGFNDRPAVIVDYTSDVEDVEARMVMLKPENRTALIDAVYLGVNKLRQAKYERKALLIISDGGDNRSRYTEGELRRVVRESDVQIYSIGIFDAYAPTPEEQTGPLLLTDVCEMTGGRLFRVTDLADLSDIASRISAELRNEYVIGFRPSEVKTDGNWRKLKIRLVPPPGLPPLTVHNRQGYYAPSQ</sequence>
<proteinExistence type="predicted"/>
<dbReference type="NCBIfam" id="TIGR03436">
    <property type="entry name" value="acidobact_VWFA"/>
    <property type="match status" value="1"/>
</dbReference>
<evidence type="ECO:0000313" key="4">
    <source>
        <dbReference type="EMBL" id="NYF81138.1"/>
    </source>
</evidence>
<reference evidence="4 5" key="1">
    <citation type="submission" date="2020-07" db="EMBL/GenBank/DDBJ databases">
        <title>Genomic Encyclopedia of Type Strains, Phase IV (KMG-V): Genome sequencing to study the core and pangenomes of soil and plant-associated prokaryotes.</title>
        <authorList>
            <person name="Whitman W."/>
        </authorList>
    </citation>
    <scope>NUCLEOTIDE SEQUENCE [LARGE SCALE GENOMIC DNA]</scope>
    <source>
        <strain evidence="4 5">X4EP2</strain>
    </source>
</reference>
<accession>A0A7Y9PLA7</accession>
<dbReference type="SUPFAM" id="SSF53300">
    <property type="entry name" value="vWA-like"/>
    <property type="match status" value="1"/>
</dbReference>
<evidence type="ECO:0000256" key="2">
    <source>
        <dbReference type="SAM" id="Phobius"/>
    </source>
</evidence>
<feature type="transmembrane region" description="Helical" evidence="2">
    <location>
        <begin position="21"/>
        <end position="38"/>
    </location>
</feature>
<dbReference type="InterPro" id="IPR002035">
    <property type="entry name" value="VWF_A"/>
</dbReference>
<dbReference type="AlphaFoldDB" id="A0A7Y9PLA7"/>
<dbReference type="InterPro" id="IPR036465">
    <property type="entry name" value="vWFA_dom_sf"/>
</dbReference>
<keyword evidence="5" id="KW-1185">Reference proteome</keyword>
<evidence type="ECO:0000259" key="3">
    <source>
        <dbReference type="PROSITE" id="PS50234"/>
    </source>
</evidence>
<dbReference type="EMBL" id="JACCCW010000002">
    <property type="protein sequence ID" value="NYF81138.1"/>
    <property type="molecule type" value="Genomic_DNA"/>
</dbReference>
<evidence type="ECO:0000256" key="1">
    <source>
        <dbReference type="SAM" id="MobiDB-lite"/>
    </source>
</evidence>
<dbReference type="Proteomes" id="UP000589520">
    <property type="component" value="Unassembled WGS sequence"/>
</dbReference>
<dbReference type="InterPro" id="IPR017802">
    <property type="entry name" value="VWFA-rel_acidobac-type"/>
</dbReference>
<dbReference type="PROSITE" id="PS50234">
    <property type="entry name" value="VWFA"/>
    <property type="match status" value="1"/>
</dbReference>
<dbReference type="Pfam" id="PF13519">
    <property type="entry name" value="VWA_2"/>
    <property type="match status" value="1"/>
</dbReference>
<gene>
    <name evidence="4" type="ORF">HDF17_003458</name>
</gene>
<dbReference type="SMART" id="SM00327">
    <property type="entry name" value="VWA"/>
    <property type="match status" value="1"/>
</dbReference>
<keyword evidence="2" id="KW-1133">Transmembrane helix</keyword>
<name>A0A7Y9PLA7_9BACT</name>
<comment type="caution">
    <text evidence="4">The sequence shown here is derived from an EMBL/GenBank/DDBJ whole genome shotgun (WGS) entry which is preliminary data.</text>
</comment>
<keyword evidence="2" id="KW-0472">Membrane</keyword>
<keyword evidence="2" id="KW-0812">Transmembrane</keyword>
<dbReference type="Gene3D" id="3.40.50.410">
    <property type="entry name" value="von Willebrand factor, type A domain"/>
    <property type="match status" value="1"/>
</dbReference>
<organism evidence="4 5">
    <name type="scientific">Granulicella arctica</name>
    <dbReference type="NCBI Taxonomy" id="940613"/>
    <lineage>
        <taxon>Bacteria</taxon>
        <taxon>Pseudomonadati</taxon>
        <taxon>Acidobacteriota</taxon>
        <taxon>Terriglobia</taxon>
        <taxon>Terriglobales</taxon>
        <taxon>Acidobacteriaceae</taxon>
        <taxon>Granulicella</taxon>
    </lineage>
</organism>
<feature type="domain" description="VWFA" evidence="3">
    <location>
        <begin position="137"/>
        <end position="308"/>
    </location>
</feature>
<feature type="region of interest" description="Disordered" evidence="1">
    <location>
        <begin position="45"/>
        <end position="64"/>
    </location>
</feature>
<dbReference type="RefSeq" id="WP_348640905.1">
    <property type="nucleotide sequence ID" value="NZ_JACCCW010000002.1"/>
</dbReference>
<evidence type="ECO:0000313" key="5">
    <source>
        <dbReference type="Proteomes" id="UP000589520"/>
    </source>
</evidence>
<protein>
    <submittedName>
        <fullName evidence="4">Ca-activated chloride channel family protein</fullName>
    </submittedName>
</protein>